<keyword evidence="5" id="KW-0378">Hydrolase</keyword>
<feature type="signal peptide" evidence="3">
    <location>
        <begin position="1"/>
        <end position="23"/>
    </location>
</feature>
<dbReference type="EMBL" id="BLKZ01000002">
    <property type="protein sequence ID" value="GFG93550.1"/>
    <property type="molecule type" value="Genomic_DNA"/>
</dbReference>
<feature type="domain" description="SGNH hydrolase-type esterase" evidence="4">
    <location>
        <begin position="40"/>
        <end position="277"/>
    </location>
</feature>
<evidence type="ECO:0000256" key="1">
    <source>
        <dbReference type="PIRSR" id="PIRSR637460-1"/>
    </source>
</evidence>
<accession>A0A7I9YXT3</accession>
<dbReference type="SUPFAM" id="SSF52266">
    <property type="entry name" value="SGNH hydrolase"/>
    <property type="match status" value="1"/>
</dbReference>
<feature type="disulfide bond" evidence="2">
    <location>
        <begin position="60"/>
        <end position="85"/>
    </location>
</feature>
<proteinExistence type="predicted"/>
<keyword evidence="6" id="KW-1185">Reference proteome</keyword>
<dbReference type="AlphaFoldDB" id="A0A7I9YXT3"/>
<reference evidence="5 6" key="1">
    <citation type="journal article" date="2019" name="Emerg. Microbes Infect.">
        <title>Comprehensive subspecies identification of 175 nontuberculous mycobacteria species based on 7547 genomic profiles.</title>
        <authorList>
            <person name="Matsumoto Y."/>
            <person name="Kinjo T."/>
            <person name="Motooka D."/>
            <person name="Nabeya D."/>
            <person name="Jung N."/>
            <person name="Uechi K."/>
            <person name="Horii T."/>
            <person name="Iida T."/>
            <person name="Fujita J."/>
            <person name="Nakamura S."/>
        </authorList>
    </citation>
    <scope>NUCLEOTIDE SEQUENCE [LARGE SCALE GENOMIC DNA]</scope>
    <source>
        <strain evidence="5 6">JCM 30725</strain>
    </source>
</reference>
<evidence type="ECO:0000259" key="4">
    <source>
        <dbReference type="Pfam" id="PF13472"/>
    </source>
</evidence>
<dbReference type="PANTHER" id="PTHR37981:SF1">
    <property type="entry name" value="SGNH HYDROLASE-TYPE ESTERASE DOMAIN-CONTAINING PROTEIN"/>
    <property type="match status" value="1"/>
</dbReference>
<name>A0A7I9YXT3_MYCBU</name>
<dbReference type="InterPro" id="IPR037460">
    <property type="entry name" value="SEST-like"/>
</dbReference>
<gene>
    <name evidence="5" type="ORF">MBOU_55920</name>
</gene>
<dbReference type="PROSITE" id="PS51257">
    <property type="entry name" value="PROKAR_LIPOPROTEIN"/>
    <property type="match status" value="1"/>
</dbReference>
<feature type="disulfide bond" evidence="2">
    <location>
        <begin position="200"/>
        <end position="249"/>
    </location>
</feature>
<evidence type="ECO:0000256" key="2">
    <source>
        <dbReference type="PIRSR" id="PIRSR637460-2"/>
    </source>
</evidence>
<feature type="active site" description="Nucleophile" evidence="1">
    <location>
        <position position="44"/>
    </location>
</feature>
<sequence>MGLRRPAIASVAGALCLTFAGCAAPPPPGPGSVARPHYVAMGDSVAAAPGVPESAAPRGCHKSTNNYPSVLARRVDAATFTDVTCSGATTDDITNRAQQTDHGLIPRQIDAVEPTTDLVTITIGANDIGMSGNAEACRVATPHPKPCRADFVVGGVDKVSEVINAQVPLWATMIDQIRAEAPRLRIILVGYGFFIRSGGCFPSQPLLPTDADYLQAKVDELNDRQRDLAAQKRIEFFDTRTLSQGHDMCAPPAERYVEGYVTTVGAVPLHPTALGAEAVGNALTDYLIRSAYS</sequence>
<evidence type="ECO:0000256" key="3">
    <source>
        <dbReference type="SAM" id="SignalP"/>
    </source>
</evidence>
<feature type="chain" id="PRO_5029751724" evidence="3">
    <location>
        <begin position="24"/>
        <end position="293"/>
    </location>
</feature>
<feature type="active site" evidence="1">
    <location>
        <position position="270"/>
    </location>
</feature>
<evidence type="ECO:0000313" key="5">
    <source>
        <dbReference type="EMBL" id="GFG93550.1"/>
    </source>
</evidence>
<dbReference type="InterPro" id="IPR013830">
    <property type="entry name" value="SGNH_hydro"/>
</dbReference>
<dbReference type="GO" id="GO:0019433">
    <property type="term" value="P:triglyceride catabolic process"/>
    <property type="evidence" value="ECO:0007669"/>
    <property type="project" value="TreeGrafter"/>
</dbReference>
<dbReference type="CDD" id="cd01823">
    <property type="entry name" value="SEST_like"/>
    <property type="match status" value="1"/>
</dbReference>
<protein>
    <submittedName>
        <fullName evidence="5">Hydrolase</fullName>
    </submittedName>
</protein>
<organism evidence="5 6">
    <name type="scientific">Mycobacterium bourgelatii</name>
    <dbReference type="NCBI Taxonomy" id="1273442"/>
    <lineage>
        <taxon>Bacteria</taxon>
        <taxon>Bacillati</taxon>
        <taxon>Actinomycetota</taxon>
        <taxon>Actinomycetes</taxon>
        <taxon>Mycobacteriales</taxon>
        <taxon>Mycobacteriaceae</taxon>
        <taxon>Mycobacterium</taxon>
    </lineage>
</organism>
<dbReference type="GO" id="GO:0004806">
    <property type="term" value="F:triacylglycerol lipase activity"/>
    <property type="evidence" value="ECO:0007669"/>
    <property type="project" value="TreeGrafter"/>
</dbReference>
<comment type="caution">
    <text evidence="5">The sequence shown here is derived from an EMBL/GenBank/DDBJ whole genome shotgun (WGS) entry which is preliminary data.</text>
</comment>
<dbReference type="Proteomes" id="UP000465360">
    <property type="component" value="Unassembled WGS sequence"/>
</dbReference>
<keyword evidence="2" id="KW-1015">Disulfide bond</keyword>
<dbReference type="InterPro" id="IPR036514">
    <property type="entry name" value="SGNH_hydro_sf"/>
</dbReference>
<dbReference type="RefSeq" id="WP_163719276.1">
    <property type="nucleotide sequence ID" value="NZ_BLKZ01000002.1"/>
</dbReference>
<dbReference type="Pfam" id="PF13472">
    <property type="entry name" value="Lipase_GDSL_2"/>
    <property type="match status" value="1"/>
</dbReference>
<dbReference type="Gene3D" id="3.40.50.1110">
    <property type="entry name" value="SGNH hydrolase"/>
    <property type="match status" value="1"/>
</dbReference>
<evidence type="ECO:0000313" key="6">
    <source>
        <dbReference type="Proteomes" id="UP000465360"/>
    </source>
</evidence>
<dbReference type="PANTHER" id="PTHR37981">
    <property type="entry name" value="LIPASE 2"/>
    <property type="match status" value="1"/>
</dbReference>
<feature type="disulfide bond" evidence="2">
    <location>
        <begin position="137"/>
        <end position="147"/>
    </location>
</feature>
<keyword evidence="3" id="KW-0732">Signal</keyword>